<dbReference type="HAMAP" id="MF_00221">
    <property type="entry name" value="NRAMP"/>
    <property type="match status" value="1"/>
</dbReference>
<feature type="transmembrane region" description="Helical" evidence="6">
    <location>
        <begin position="243"/>
        <end position="265"/>
    </location>
</feature>
<reference evidence="7 8" key="1">
    <citation type="journal article" date="2015" name="Environ. Microbiol.">
        <title>Metagenome sequence of Elaphomyces granulatus from sporocarp tissue reveals Ascomycota ectomycorrhizal fingerprints of genome expansion and a Proteobacteria-rich microbiome.</title>
        <authorList>
            <person name="Quandt C.A."/>
            <person name="Kohler A."/>
            <person name="Hesse C.N."/>
            <person name="Sharpton T.J."/>
            <person name="Martin F."/>
            <person name="Spatafora J.W."/>
        </authorList>
    </citation>
    <scope>NUCLEOTIDE SEQUENCE [LARGE SCALE GENOMIC DNA]</scope>
    <source>
        <strain evidence="7 8">OSC145934</strain>
    </source>
</reference>
<dbReference type="PRINTS" id="PR00447">
    <property type="entry name" value="NATRESASSCMP"/>
</dbReference>
<feature type="region of interest" description="Disordered" evidence="5">
    <location>
        <begin position="1"/>
        <end position="29"/>
    </location>
</feature>
<evidence type="ECO:0000256" key="5">
    <source>
        <dbReference type="SAM" id="MobiDB-lite"/>
    </source>
</evidence>
<feature type="transmembrane region" description="Helical" evidence="6">
    <location>
        <begin position="543"/>
        <end position="565"/>
    </location>
</feature>
<feature type="transmembrane region" description="Helical" evidence="6">
    <location>
        <begin position="360"/>
        <end position="385"/>
    </location>
</feature>
<feature type="transmembrane region" description="Helical" evidence="6">
    <location>
        <begin position="100"/>
        <end position="118"/>
    </location>
</feature>
<evidence type="ECO:0000256" key="4">
    <source>
        <dbReference type="ARBA" id="ARBA00023136"/>
    </source>
</evidence>
<evidence type="ECO:0000313" key="8">
    <source>
        <dbReference type="Proteomes" id="UP000243515"/>
    </source>
</evidence>
<dbReference type="GO" id="GO:0005384">
    <property type="term" value="F:manganese ion transmembrane transporter activity"/>
    <property type="evidence" value="ECO:0007669"/>
    <property type="project" value="TreeGrafter"/>
</dbReference>
<dbReference type="NCBIfam" id="NF037982">
    <property type="entry name" value="Nramp_1"/>
    <property type="match status" value="1"/>
</dbReference>
<dbReference type="GO" id="GO:0030026">
    <property type="term" value="P:intracellular manganese ion homeostasis"/>
    <property type="evidence" value="ECO:0007669"/>
    <property type="project" value="TreeGrafter"/>
</dbReference>
<feature type="transmembrane region" description="Helical" evidence="6">
    <location>
        <begin position="177"/>
        <end position="205"/>
    </location>
</feature>
<name>A0A232LR57_9EURO</name>
<proteinExistence type="inferred from homology"/>
<dbReference type="Pfam" id="PF01566">
    <property type="entry name" value="Nramp"/>
    <property type="match status" value="1"/>
</dbReference>
<dbReference type="EMBL" id="NPHW01005568">
    <property type="protein sequence ID" value="OXV06640.1"/>
    <property type="molecule type" value="Genomic_DNA"/>
</dbReference>
<dbReference type="NCBIfam" id="TIGR01197">
    <property type="entry name" value="nramp"/>
    <property type="match status" value="1"/>
</dbReference>
<feature type="transmembrane region" description="Helical" evidence="6">
    <location>
        <begin position="138"/>
        <end position="156"/>
    </location>
</feature>
<feature type="transmembrane region" description="Helical" evidence="6">
    <location>
        <begin position="475"/>
        <end position="498"/>
    </location>
</feature>
<protein>
    <submittedName>
        <fullName evidence="7">Uncharacterized protein</fullName>
    </submittedName>
</protein>
<evidence type="ECO:0000313" key="7">
    <source>
        <dbReference type="EMBL" id="OXV06640.1"/>
    </source>
</evidence>
<evidence type="ECO:0000256" key="1">
    <source>
        <dbReference type="ARBA" id="ARBA00004141"/>
    </source>
</evidence>
<feature type="transmembrane region" description="Helical" evidence="6">
    <location>
        <begin position="451"/>
        <end position="469"/>
    </location>
</feature>
<dbReference type="Proteomes" id="UP000243515">
    <property type="component" value="Unassembled WGS sequence"/>
</dbReference>
<dbReference type="OrthoDB" id="409173at2759"/>
<sequence>MNNPSRTDDTLCHPGWNQNPPPLNADATTRQDLNGIANSREQRDHALQPDTVGNISLRAEETEIGSNALNSPMLLSTLEAEPPGKRSRFQVLSGCILRELIKFSHFVGPGFLIAVAYIDPGNYATDVAAGAQSKYAMLFVVMLSNIFAVFLQSLCIKLGSVTGLNLAENCRIHLPRWMVIILYILSEAAIIATDIAEVIGSAIALNLLFKIPLVAGCAITLVDVLFLLIFYRPNGSMFGLRAFEMFVTALVLGVVVCFCIQLSLIKSQSVGEVLRGYLPSASVVRNGGSIYQSCGILGATIMPHSLFLGSGIVQPRLKHFDVLQGYVDSATAFQDDGKDPDYRPSIYAIRNCLKYSIIELTLALFTFAVFVNSAILIVAGAALFGTDGADNADLFGVHKLLSQSISPAAGTIFALALLLSGLSAGIICTIAGQMVSEGMIRWTLKPWLRRFITRAISIIPSIIIAGAVGETGLNAALTASQVVLSVILPFATAPLIYFTCRNRYMTVQTVIRDGDGDGDGDGEGDATATIDVVKMRNSWPVTVLALMIWLAITTLNVALLVFLGLGQT</sequence>
<gene>
    <name evidence="7" type="ORF">Egran_05592</name>
</gene>
<evidence type="ECO:0000256" key="3">
    <source>
        <dbReference type="ARBA" id="ARBA00022989"/>
    </source>
</evidence>
<accession>A0A232LR57</accession>
<dbReference type="AlphaFoldDB" id="A0A232LR57"/>
<keyword evidence="8" id="KW-1185">Reference proteome</keyword>
<dbReference type="GO" id="GO:0034755">
    <property type="term" value="P:iron ion transmembrane transport"/>
    <property type="evidence" value="ECO:0007669"/>
    <property type="project" value="TreeGrafter"/>
</dbReference>
<feature type="compositionally biased region" description="Basic and acidic residues" evidence="5">
    <location>
        <begin position="1"/>
        <end position="11"/>
    </location>
</feature>
<dbReference type="InterPro" id="IPR001046">
    <property type="entry name" value="NRAMP_fam"/>
</dbReference>
<comment type="caution">
    <text evidence="7">The sequence shown here is derived from an EMBL/GenBank/DDBJ whole genome shotgun (WGS) entry which is preliminary data.</text>
</comment>
<keyword evidence="4 6" id="KW-0472">Membrane</keyword>
<keyword evidence="2 6" id="KW-0812">Transmembrane</keyword>
<dbReference type="GO" id="GO:0005886">
    <property type="term" value="C:plasma membrane"/>
    <property type="evidence" value="ECO:0007669"/>
    <property type="project" value="TreeGrafter"/>
</dbReference>
<feature type="transmembrane region" description="Helical" evidence="6">
    <location>
        <begin position="290"/>
        <end position="309"/>
    </location>
</feature>
<organism evidence="7 8">
    <name type="scientific">Elaphomyces granulatus</name>
    <dbReference type="NCBI Taxonomy" id="519963"/>
    <lineage>
        <taxon>Eukaryota</taxon>
        <taxon>Fungi</taxon>
        <taxon>Dikarya</taxon>
        <taxon>Ascomycota</taxon>
        <taxon>Pezizomycotina</taxon>
        <taxon>Eurotiomycetes</taxon>
        <taxon>Eurotiomycetidae</taxon>
        <taxon>Eurotiales</taxon>
        <taxon>Elaphomycetaceae</taxon>
        <taxon>Elaphomyces</taxon>
    </lineage>
</organism>
<keyword evidence="3 6" id="KW-1133">Transmembrane helix</keyword>
<dbReference type="PANTHER" id="PTHR11706">
    <property type="entry name" value="SOLUTE CARRIER PROTEIN FAMILY 11 MEMBER"/>
    <property type="match status" value="1"/>
</dbReference>
<dbReference type="PANTHER" id="PTHR11706:SF101">
    <property type="entry name" value="MANGANESE TRANSPORTER SMF1"/>
    <property type="match status" value="1"/>
</dbReference>
<feature type="transmembrane region" description="Helical" evidence="6">
    <location>
        <begin position="405"/>
        <end position="430"/>
    </location>
</feature>
<evidence type="ECO:0000256" key="2">
    <source>
        <dbReference type="ARBA" id="ARBA00022692"/>
    </source>
</evidence>
<evidence type="ECO:0000256" key="6">
    <source>
        <dbReference type="SAM" id="Phobius"/>
    </source>
</evidence>
<comment type="subcellular location">
    <subcellularLocation>
        <location evidence="1">Membrane</location>
        <topology evidence="1">Multi-pass membrane protein</topology>
    </subcellularLocation>
</comment>
<dbReference type="GO" id="GO:0015086">
    <property type="term" value="F:cadmium ion transmembrane transporter activity"/>
    <property type="evidence" value="ECO:0007669"/>
    <property type="project" value="TreeGrafter"/>
</dbReference>
<feature type="transmembrane region" description="Helical" evidence="6">
    <location>
        <begin position="211"/>
        <end position="231"/>
    </location>
</feature>